<sequence length="75" mass="8618">MEYCSFIRQDLKKVILRLCLFPAPKDSILPGFEAIFAAFENVGYIGELRQRWFEIKKLLKGGLQDNAQNIKLLSA</sequence>
<gene>
    <name evidence="1" type="ORF">UX78_C0010G0040</name>
</gene>
<evidence type="ECO:0000313" key="1">
    <source>
        <dbReference type="EMBL" id="KKU56322.1"/>
    </source>
</evidence>
<comment type="caution">
    <text evidence="1">The sequence shown here is derived from an EMBL/GenBank/DDBJ whole genome shotgun (WGS) entry which is preliminary data.</text>
</comment>
<name>A0A0G1RGX8_9BACT</name>
<reference evidence="1 2" key="1">
    <citation type="journal article" date="2015" name="Nature">
        <title>rRNA introns, odd ribosomes, and small enigmatic genomes across a large radiation of phyla.</title>
        <authorList>
            <person name="Brown C.T."/>
            <person name="Hug L.A."/>
            <person name="Thomas B.C."/>
            <person name="Sharon I."/>
            <person name="Castelle C.J."/>
            <person name="Singh A."/>
            <person name="Wilkins M.J."/>
            <person name="Williams K.H."/>
            <person name="Banfield J.F."/>
        </authorList>
    </citation>
    <scope>NUCLEOTIDE SEQUENCE [LARGE SCALE GENOMIC DNA]</scope>
</reference>
<organism evidence="1 2">
    <name type="scientific">Candidatus Amesbacteria bacterium GW2011_GWA2_47_11</name>
    <dbReference type="NCBI Taxonomy" id="1618357"/>
    <lineage>
        <taxon>Bacteria</taxon>
        <taxon>Candidatus Amesiibacteriota</taxon>
    </lineage>
</organism>
<accession>A0A0G1RGX8</accession>
<proteinExistence type="predicted"/>
<evidence type="ECO:0000313" key="2">
    <source>
        <dbReference type="Proteomes" id="UP000034607"/>
    </source>
</evidence>
<dbReference type="AlphaFoldDB" id="A0A0G1RGX8"/>
<dbReference type="Proteomes" id="UP000034607">
    <property type="component" value="Unassembled WGS sequence"/>
</dbReference>
<dbReference type="EMBL" id="LCNM01000010">
    <property type="protein sequence ID" value="KKU56322.1"/>
    <property type="molecule type" value="Genomic_DNA"/>
</dbReference>
<protein>
    <submittedName>
        <fullName evidence="1">Uncharacterized protein</fullName>
    </submittedName>
</protein>